<evidence type="ECO:0000259" key="1">
    <source>
        <dbReference type="Pfam" id="PF08719"/>
    </source>
</evidence>
<dbReference type="Pfam" id="PF08719">
    <property type="entry name" value="NADAR"/>
    <property type="match status" value="1"/>
</dbReference>
<name>A0A550CY25_9AGAR</name>
<keyword evidence="3" id="KW-1185">Reference proteome</keyword>
<sequence length="146" mass="16746">MWPSAGRARQTSRPTFFEGCIVLEESDYAQQSHYVFFWKPGEPEARKAEHFASAEHWMMFQKALLFGDVDIAHAYYDMRGVKALGQEIKDFDDDTWNTRRMGIVIQGNMHKFTQNPDLKEKLLATGDKGLAEASLRDDIWAIGGAW</sequence>
<reference evidence="2 3" key="1">
    <citation type="journal article" date="2019" name="New Phytol.">
        <title>Comparative genomics reveals unique wood-decay strategies and fruiting body development in the Schizophyllaceae.</title>
        <authorList>
            <person name="Almasi E."/>
            <person name="Sahu N."/>
            <person name="Krizsan K."/>
            <person name="Balint B."/>
            <person name="Kovacs G.M."/>
            <person name="Kiss B."/>
            <person name="Cseklye J."/>
            <person name="Drula E."/>
            <person name="Henrissat B."/>
            <person name="Nagy I."/>
            <person name="Chovatia M."/>
            <person name="Adam C."/>
            <person name="LaButti K."/>
            <person name="Lipzen A."/>
            <person name="Riley R."/>
            <person name="Grigoriev I.V."/>
            <person name="Nagy L.G."/>
        </authorList>
    </citation>
    <scope>NUCLEOTIDE SEQUENCE [LARGE SCALE GENOMIC DNA]</scope>
    <source>
        <strain evidence="2 3">NL-1724</strain>
    </source>
</reference>
<protein>
    <recommendedName>
        <fullName evidence="1">NADAR domain-containing protein</fullName>
    </recommendedName>
</protein>
<organism evidence="2 3">
    <name type="scientific">Schizophyllum amplum</name>
    <dbReference type="NCBI Taxonomy" id="97359"/>
    <lineage>
        <taxon>Eukaryota</taxon>
        <taxon>Fungi</taxon>
        <taxon>Dikarya</taxon>
        <taxon>Basidiomycota</taxon>
        <taxon>Agaricomycotina</taxon>
        <taxon>Agaricomycetes</taxon>
        <taxon>Agaricomycetidae</taxon>
        <taxon>Agaricales</taxon>
        <taxon>Schizophyllaceae</taxon>
        <taxon>Schizophyllum</taxon>
    </lineage>
</organism>
<evidence type="ECO:0000313" key="2">
    <source>
        <dbReference type="EMBL" id="TRM69673.1"/>
    </source>
</evidence>
<dbReference type="STRING" id="97359.A0A550CY25"/>
<comment type="caution">
    <text evidence="2">The sequence shown here is derived from an EMBL/GenBank/DDBJ whole genome shotgun (WGS) entry which is preliminary data.</text>
</comment>
<evidence type="ECO:0000313" key="3">
    <source>
        <dbReference type="Proteomes" id="UP000320762"/>
    </source>
</evidence>
<dbReference type="AlphaFoldDB" id="A0A550CY25"/>
<gene>
    <name evidence="2" type="ORF">BD626DRAFT_580079</name>
</gene>
<accession>A0A550CY25</accession>
<dbReference type="CDD" id="cd15457">
    <property type="entry name" value="NADAR"/>
    <property type="match status" value="1"/>
</dbReference>
<dbReference type="InterPro" id="IPR012816">
    <property type="entry name" value="NADAR"/>
</dbReference>
<dbReference type="Proteomes" id="UP000320762">
    <property type="component" value="Unassembled WGS sequence"/>
</dbReference>
<dbReference type="EMBL" id="VDMD01000001">
    <property type="protein sequence ID" value="TRM69673.1"/>
    <property type="molecule type" value="Genomic_DNA"/>
</dbReference>
<dbReference type="InterPro" id="IPR037238">
    <property type="entry name" value="YbiA-like_sf"/>
</dbReference>
<dbReference type="OrthoDB" id="206452at2759"/>
<dbReference type="SUPFAM" id="SSF143990">
    <property type="entry name" value="YbiA-like"/>
    <property type="match status" value="1"/>
</dbReference>
<feature type="domain" description="NADAR" evidence="1">
    <location>
        <begin position="38"/>
        <end position="143"/>
    </location>
</feature>
<proteinExistence type="predicted"/>
<dbReference type="Gene3D" id="1.10.357.40">
    <property type="entry name" value="YbiA-like"/>
    <property type="match status" value="1"/>
</dbReference>
<dbReference type="NCBIfam" id="TIGR02464">
    <property type="entry name" value="ribofla_fusion"/>
    <property type="match status" value="1"/>
</dbReference>